<evidence type="ECO:0000313" key="8">
    <source>
        <dbReference type="EMBL" id="KIV92157.1"/>
    </source>
</evidence>
<dbReference type="EMBL" id="KN847523">
    <property type="protein sequence ID" value="KIV92157.1"/>
    <property type="molecule type" value="Genomic_DNA"/>
</dbReference>
<dbReference type="Proteomes" id="UP000054302">
    <property type="component" value="Unassembled WGS sequence"/>
</dbReference>
<keyword evidence="9" id="KW-1185">Reference proteome</keyword>
<keyword evidence="5 6" id="KW-0472">Membrane</keyword>
<dbReference type="HOGENOM" id="CLU_001265_0_1_1"/>
<feature type="transmembrane region" description="Helical" evidence="6">
    <location>
        <begin position="542"/>
        <end position="563"/>
    </location>
</feature>
<evidence type="ECO:0000256" key="1">
    <source>
        <dbReference type="ARBA" id="ARBA00004141"/>
    </source>
</evidence>
<dbReference type="CDD" id="cd17327">
    <property type="entry name" value="MFS_FEN2_like"/>
    <property type="match status" value="1"/>
</dbReference>
<sequence>MVNKVPRFRRRSLGACHNDNVCVGDRRHLVKCLFFHGTHGLNCCKVPRSTSSPTKSRSSLFPPSFQLGHTVPAFNMADSPASTIHEPVSKDIGVNHNEKSGVVEQDLAAIANNKHHDPNWTGEGVDTSNVDPAKTLRKMDLRLIPMLALLYLLSFLDRSNIGNAKIQGMQEDLNLSGPQYNLCATVFFFTYCLFEVPSNLLLKRLSPSIWLPGIMVAWGTVMTLMGLVQSYHGLLIARIFLGIAEAGLYPGVSFYLTMWYCTNELAFRQALFFSAASVAGAFSGLLAYAIVKMDGVGGLEGWRWIFILEGLLTVAVALFAFWALYDFPDTAGFLTLEEKAWVVHRLKYQGSKKSGRNVAESDHFEWKYVFRAFKDWQIWLSLFMYWGIVNPLYSISLFLPTIINQLGYKATTAQLLTIPIYITAAILAVIVGYMSDKATKRGASRWPYVFVPMCAILIGFIMAISASAAGGVPGVVYAGVFIATCGIYPAFPGNITWISNNLAGSYKRAAGMALMISGGNLGGAMASNFYRAVDAPKYLLGHGLDIGFVVLGLAAVITLRITYGRINAKRERSGAIEGMTDEELSDLGDKSPSFRYTL</sequence>
<feature type="transmembrane region" description="Helical" evidence="6">
    <location>
        <begin position="446"/>
        <end position="469"/>
    </location>
</feature>
<dbReference type="VEuPathDB" id="FungiDB:PV10_06618"/>
<feature type="transmembrane region" description="Helical" evidence="6">
    <location>
        <begin position="235"/>
        <end position="258"/>
    </location>
</feature>
<dbReference type="PANTHER" id="PTHR43791:SF18">
    <property type="entry name" value="NICOTINIC ACID TRANSPORTER TNA1, PUTATIVE (AFU_ORTHOLOGUE AFUA_3G03820)-RELATED"/>
    <property type="match status" value="1"/>
</dbReference>
<evidence type="ECO:0000256" key="2">
    <source>
        <dbReference type="ARBA" id="ARBA00022448"/>
    </source>
</evidence>
<evidence type="ECO:0000256" key="4">
    <source>
        <dbReference type="ARBA" id="ARBA00022989"/>
    </source>
</evidence>
<feature type="transmembrane region" description="Helical" evidence="6">
    <location>
        <begin position="209"/>
        <end position="229"/>
    </location>
</feature>
<dbReference type="FunFam" id="1.20.1250.20:FF:000068">
    <property type="entry name" value="MFS general substrate transporter"/>
    <property type="match status" value="1"/>
</dbReference>
<keyword evidence="2" id="KW-0813">Transport</keyword>
<protein>
    <recommendedName>
        <fullName evidence="7">Major facilitator superfamily (MFS) profile domain-containing protein</fullName>
    </recommendedName>
</protein>
<dbReference type="RefSeq" id="XP_016223731.1">
    <property type="nucleotide sequence ID" value="XM_016371438.1"/>
</dbReference>
<dbReference type="InterPro" id="IPR011701">
    <property type="entry name" value="MFS"/>
</dbReference>
<dbReference type="OMA" id="MIVPIVC"/>
<feature type="domain" description="Major facilitator superfamily (MFS) profile" evidence="7">
    <location>
        <begin position="143"/>
        <end position="570"/>
    </location>
</feature>
<feature type="transmembrane region" description="Helical" evidence="6">
    <location>
        <begin position="270"/>
        <end position="290"/>
    </location>
</feature>
<organism evidence="8 9">
    <name type="scientific">Exophiala mesophila</name>
    <name type="common">Black yeast-like fungus</name>
    <dbReference type="NCBI Taxonomy" id="212818"/>
    <lineage>
        <taxon>Eukaryota</taxon>
        <taxon>Fungi</taxon>
        <taxon>Dikarya</taxon>
        <taxon>Ascomycota</taxon>
        <taxon>Pezizomycotina</taxon>
        <taxon>Eurotiomycetes</taxon>
        <taxon>Chaetothyriomycetidae</taxon>
        <taxon>Chaetothyriales</taxon>
        <taxon>Herpotrichiellaceae</taxon>
        <taxon>Exophiala</taxon>
    </lineage>
</organism>
<feature type="transmembrane region" description="Helical" evidence="6">
    <location>
        <begin position="141"/>
        <end position="159"/>
    </location>
</feature>
<keyword evidence="3 6" id="KW-0812">Transmembrane</keyword>
<evidence type="ECO:0000256" key="6">
    <source>
        <dbReference type="SAM" id="Phobius"/>
    </source>
</evidence>
<feature type="transmembrane region" description="Helical" evidence="6">
    <location>
        <begin position="415"/>
        <end position="434"/>
    </location>
</feature>
<dbReference type="GeneID" id="27324463"/>
<keyword evidence="4 6" id="KW-1133">Transmembrane helix</keyword>
<dbReference type="PANTHER" id="PTHR43791">
    <property type="entry name" value="PERMEASE-RELATED"/>
    <property type="match status" value="1"/>
</dbReference>
<dbReference type="FunFam" id="1.20.1250.20:FF:000034">
    <property type="entry name" value="MFS general substrate transporter"/>
    <property type="match status" value="1"/>
</dbReference>
<dbReference type="GO" id="GO:0022857">
    <property type="term" value="F:transmembrane transporter activity"/>
    <property type="evidence" value="ECO:0007669"/>
    <property type="project" value="InterPro"/>
</dbReference>
<dbReference type="Pfam" id="PF07690">
    <property type="entry name" value="MFS_1"/>
    <property type="match status" value="1"/>
</dbReference>
<comment type="subcellular location">
    <subcellularLocation>
        <location evidence="1">Membrane</location>
        <topology evidence="1">Multi-pass membrane protein</topology>
    </subcellularLocation>
</comment>
<evidence type="ECO:0000313" key="9">
    <source>
        <dbReference type="Proteomes" id="UP000054302"/>
    </source>
</evidence>
<proteinExistence type="predicted"/>
<evidence type="ECO:0000256" key="3">
    <source>
        <dbReference type="ARBA" id="ARBA00022692"/>
    </source>
</evidence>
<evidence type="ECO:0000259" key="7">
    <source>
        <dbReference type="PROSITE" id="PS50850"/>
    </source>
</evidence>
<dbReference type="Gene3D" id="1.20.1250.20">
    <property type="entry name" value="MFS general substrate transporter like domains"/>
    <property type="match status" value="2"/>
</dbReference>
<feature type="transmembrane region" description="Helical" evidence="6">
    <location>
        <begin position="302"/>
        <end position="325"/>
    </location>
</feature>
<dbReference type="AlphaFoldDB" id="A0A0D1ZBS8"/>
<name>A0A0D1ZBS8_EXOME</name>
<evidence type="ECO:0000256" key="5">
    <source>
        <dbReference type="ARBA" id="ARBA00023136"/>
    </source>
</evidence>
<dbReference type="OrthoDB" id="2962993at2759"/>
<dbReference type="InterPro" id="IPR020846">
    <property type="entry name" value="MFS_dom"/>
</dbReference>
<feature type="transmembrane region" description="Helical" evidence="6">
    <location>
        <begin position="179"/>
        <end position="202"/>
    </location>
</feature>
<dbReference type="GO" id="GO:0016020">
    <property type="term" value="C:membrane"/>
    <property type="evidence" value="ECO:0007669"/>
    <property type="project" value="UniProtKB-SubCell"/>
</dbReference>
<gene>
    <name evidence="8" type="ORF">PV10_06618</name>
</gene>
<feature type="transmembrane region" description="Helical" evidence="6">
    <location>
        <begin position="378"/>
        <end position="403"/>
    </location>
</feature>
<dbReference type="InterPro" id="IPR036259">
    <property type="entry name" value="MFS_trans_sf"/>
</dbReference>
<feature type="transmembrane region" description="Helical" evidence="6">
    <location>
        <begin position="509"/>
        <end position="530"/>
    </location>
</feature>
<reference evidence="8 9" key="1">
    <citation type="submission" date="2015-01" db="EMBL/GenBank/DDBJ databases">
        <title>The Genome Sequence of Exophiala mesophila CBS40295.</title>
        <authorList>
            <consortium name="The Broad Institute Genomics Platform"/>
            <person name="Cuomo C."/>
            <person name="de Hoog S."/>
            <person name="Gorbushina A."/>
            <person name="Stielow B."/>
            <person name="Teixiera M."/>
            <person name="Abouelleil A."/>
            <person name="Chapman S.B."/>
            <person name="Priest M."/>
            <person name="Young S.K."/>
            <person name="Wortman J."/>
            <person name="Nusbaum C."/>
            <person name="Birren B."/>
        </authorList>
    </citation>
    <scope>NUCLEOTIDE SEQUENCE [LARGE SCALE GENOMIC DNA]</scope>
    <source>
        <strain evidence="8 9">CBS 40295</strain>
    </source>
</reference>
<feature type="transmembrane region" description="Helical" evidence="6">
    <location>
        <begin position="475"/>
        <end position="497"/>
    </location>
</feature>
<accession>A0A0D1ZBS8</accession>
<dbReference type="PROSITE" id="PS50850">
    <property type="entry name" value="MFS"/>
    <property type="match status" value="1"/>
</dbReference>
<dbReference type="SUPFAM" id="SSF103473">
    <property type="entry name" value="MFS general substrate transporter"/>
    <property type="match status" value="1"/>
</dbReference>